<keyword evidence="5 6" id="KW-0067">ATP-binding</keyword>
<dbReference type="Pfam" id="PF00871">
    <property type="entry name" value="Acetate_kinase"/>
    <property type="match status" value="1"/>
</dbReference>
<comment type="subunit">
    <text evidence="6">Homodimer.</text>
</comment>
<feature type="site" description="Transition state stabilizer" evidence="6">
    <location>
        <position position="248"/>
    </location>
</feature>
<comment type="pathway">
    <text evidence="6">Metabolic intermediate biosynthesis; acetyl-CoA biosynthesis; acetyl-CoA from acetate: step 1/2.</text>
</comment>
<organism evidence="8 9">
    <name type="scientific">Hyphomonas oceanitis SCH89</name>
    <dbReference type="NCBI Taxonomy" id="1280953"/>
    <lineage>
        <taxon>Bacteria</taxon>
        <taxon>Pseudomonadati</taxon>
        <taxon>Pseudomonadota</taxon>
        <taxon>Alphaproteobacteria</taxon>
        <taxon>Hyphomonadales</taxon>
        <taxon>Hyphomonadaceae</taxon>
        <taxon>Hyphomonas</taxon>
    </lineage>
</organism>
<dbReference type="Gene3D" id="3.30.420.40">
    <property type="match status" value="2"/>
</dbReference>
<dbReference type="GO" id="GO:0008776">
    <property type="term" value="F:acetate kinase activity"/>
    <property type="evidence" value="ECO:0007669"/>
    <property type="project" value="UniProtKB-UniRule"/>
</dbReference>
<evidence type="ECO:0000256" key="1">
    <source>
        <dbReference type="ARBA" id="ARBA00008748"/>
    </source>
</evidence>
<dbReference type="GO" id="GO:0005737">
    <property type="term" value="C:cytoplasm"/>
    <property type="evidence" value="ECO:0007669"/>
    <property type="project" value="UniProtKB-SubCell"/>
</dbReference>
<reference evidence="8 9" key="1">
    <citation type="journal article" date="2014" name="Antonie Van Leeuwenhoek">
        <title>Hyphomonas beringensis sp. nov. and Hyphomonas chukchiensis sp. nov., isolated from surface seawater of the Bering Sea and Chukchi Sea.</title>
        <authorList>
            <person name="Li C."/>
            <person name="Lai Q."/>
            <person name="Li G."/>
            <person name="Dong C."/>
            <person name="Wang J."/>
            <person name="Liao Y."/>
            <person name="Shao Z."/>
        </authorList>
    </citation>
    <scope>NUCLEOTIDE SEQUENCE [LARGE SCALE GENOMIC DNA]</scope>
    <source>
        <strain evidence="8 9">SCH89</strain>
    </source>
</reference>
<comment type="caution">
    <text evidence="8">The sequence shown here is derived from an EMBL/GenBank/DDBJ whole genome shotgun (WGS) entry which is preliminary data.</text>
</comment>
<dbReference type="PIRSF" id="PIRSF000722">
    <property type="entry name" value="Acetate_prop_kin"/>
    <property type="match status" value="1"/>
</dbReference>
<gene>
    <name evidence="6" type="primary">ackA</name>
    <name evidence="8" type="ORF">HOC_19871</name>
</gene>
<feature type="binding site" evidence="6">
    <location>
        <begin position="215"/>
        <end position="219"/>
    </location>
    <ligand>
        <name>ATP</name>
        <dbReference type="ChEBI" id="CHEBI:30616"/>
    </ligand>
</feature>
<dbReference type="PRINTS" id="PR00471">
    <property type="entry name" value="ACETATEKNASE"/>
</dbReference>
<dbReference type="eggNOG" id="COG0282">
    <property type="taxonomic scope" value="Bacteria"/>
</dbReference>
<dbReference type="Proteomes" id="UP000024942">
    <property type="component" value="Unassembled WGS sequence"/>
</dbReference>
<comment type="cofactor">
    <cofactor evidence="6">
        <name>Mg(2+)</name>
        <dbReference type="ChEBI" id="CHEBI:18420"/>
    </cofactor>
    <cofactor evidence="6">
        <name>Mn(2+)</name>
        <dbReference type="ChEBI" id="CHEBI:29035"/>
    </cofactor>
    <text evidence="6">Mg(2+). Can also accept Mn(2+).</text>
</comment>
<dbReference type="InterPro" id="IPR000890">
    <property type="entry name" value="Aliphatic_acid_kin_short-chain"/>
</dbReference>
<dbReference type="UniPathway" id="UPA00340">
    <property type="reaction ID" value="UER00458"/>
</dbReference>
<keyword evidence="4 6" id="KW-0418">Kinase</keyword>
<proteinExistence type="inferred from homology"/>
<feature type="binding site" evidence="6">
    <location>
        <position position="99"/>
    </location>
    <ligand>
        <name>substrate</name>
    </ligand>
</feature>
<dbReference type="InterPro" id="IPR023865">
    <property type="entry name" value="Aliphatic_acid_kinase_CS"/>
</dbReference>
<dbReference type="RefSeq" id="WP_051625149.1">
    <property type="nucleotide sequence ID" value="NZ_ARYL01000071.1"/>
</dbReference>
<dbReference type="SUPFAM" id="SSF53067">
    <property type="entry name" value="Actin-like ATPase domain"/>
    <property type="match status" value="2"/>
</dbReference>
<evidence type="ECO:0000313" key="8">
    <source>
        <dbReference type="EMBL" id="KCZ99514.1"/>
    </source>
</evidence>
<dbReference type="GO" id="GO:0005524">
    <property type="term" value="F:ATP binding"/>
    <property type="evidence" value="ECO:0007669"/>
    <property type="project" value="UniProtKB-KW"/>
</dbReference>
<feature type="binding site" evidence="6">
    <location>
        <position position="25"/>
    </location>
    <ligand>
        <name>ATP</name>
        <dbReference type="ChEBI" id="CHEBI:30616"/>
    </ligand>
</feature>
<protein>
    <recommendedName>
        <fullName evidence="6">Acetate kinase</fullName>
        <ecNumber evidence="6">2.7.2.1</ecNumber>
    </recommendedName>
    <alternativeName>
        <fullName evidence="6">Acetokinase</fullName>
    </alternativeName>
</protein>
<dbReference type="OrthoDB" id="9802453at2"/>
<keyword evidence="3 6" id="KW-0547">Nucleotide-binding</keyword>
<dbReference type="NCBIfam" id="TIGR00016">
    <property type="entry name" value="ackA"/>
    <property type="match status" value="1"/>
</dbReference>
<dbReference type="STRING" id="1280953.HOC_19871"/>
<feature type="binding site" evidence="6">
    <location>
        <begin position="336"/>
        <end position="340"/>
    </location>
    <ligand>
        <name>ATP</name>
        <dbReference type="ChEBI" id="CHEBI:30616"/>
    </ligand>
</feature>
<feature type="binding site" evidence="6">
    <location>
        <position position="18"/>
    </location>
    <ligand>
        <name>Mg(2+)</name>
        <dbReference type="ChEBI" id="CHEBI:18420"/>
    </ligand>
</feature>
<comment type="caution">
    <text evidence="6">Lacks conserved residue(s) required for the propagation of feature annotation.</text>
</comment>
<dbReference type="PATRIC" id="fig|1280953.3.peg.3965"/>
<dbReference type="GO" id="GO:0006083">
    <property type="term" value="P:acetate metabolic process"/>
    <property type="evidence" value="ECO:0007669"/>
    <property type="project" value="TreeGrafter"/>
</dbReference>
<dbReference type="PANTHER" id="PTHR21060:SF15">
    <property type="entry name" value="ACETATE KINASE-RELATED"/>
    <property type="match status" value="1"/>
</dbReference>
<evidence type="ECO:0000256" key="3">
    <source>
        <dbReference type="ARBA" id="ARBA00022741"/>
    </source>
</evidence>
<dbReference type="GO" id="GO:0006085">
    <property type="term" value="P:acetyl-CoA biosynthetic process"/>
    <property type="evidence" value="ECO:0007669"/>
    <property type="project" value="UniProtKB-UniRule"/>
</dbReference>
<evidence type="ECO:0000256" key="6">
    <source>
        <dbReference type="HAMAP-Rule" id="MF_00020"/>
    </source>
</evidence>
<name>A0A059G1G2_9PROT</name>
<sequence length="412" mass="43608">MNAHDKPHGQPYSVLTLNSGSSSLKIALFRIDDHVVKTMSGAVTGIGTSEARLTARTTYGETLWDTRACCINHPVALDTFLKKLATHVDLSGVSAVGHRVVHGGPYYTDAQRLTPRVESDLRKLIRLAPLHMPANLDGIVAARLRLPNALHYACFDTGFHADMPIAAQRTGLPPGMEGEFIRRYGFHGLSYAFVVDDLAERAGKTAASQRLLVAHLGAGASMAAIRGGQSVDTSMGFSALAGLPMATRSGDVDPGLLLYMILEKNWDPSVLQDQLYHGAGLLGLSGLSGDVATLLRRTDAPRAGEALAQFAYQARKQAGALIAAMGGVDRIIFTGGIGEHAPSIRAAICEPLSDLFGIDFDSDANDRSAACITKPGSAVIVEAVHTDEALTIARQGRAVLANAPAQLNQRAT</sequence>
<dbReference type="AlphaFoldDB" id="A0A059G1G2"/>
<dbReference type="InterPro" id="IPR043129">
    <property type="entry name" value="ATPase_NBD"/>
</dbReference>
<dbReference type="EMBL" id="ARYL01000071">
    <property type="protein sequence ID" value="KCZ99514.1"/>
    <property type="molecule type" value="Genomic_DNA"/>
</dbReference>
<comment type="catalytic activity">
    <reaction evidence="6">
        <text>acetate + ATP = acetyl phosphate + ADP</text>
        <dbReference type="Rhea" id="RHEA:11352"/>
        <dbReference type="ChEBI" id="CHEBI:22191"/>
        <dbReference type="ChEBI" id="CHEBI:30089"/>
        <dbReference type="ChEBI" id="CHEBI:30616"/>
        <dbReference type="ChEBI" id="CHEBI:456216"/>
        <dbReference type="EC" id="2.7.2.1"/>
    </reaction>
</comment>
<evidence type="ECO:0000313" key="9">
    <source>
        <dbReference type="Proteomes" id="UP000024942"/>
    </source>
</evidence>
<dbReference type="GO" id="GO:0000287">
    <property type="term" value="F:magnesium ion binding"/>
    <property type="evidence" value="ECO:0007669"/>
    <property type="project" value="UniProtKB-UniRule"/>
</dbReference>
<comment type="function">
    <text evidence="6">Catalyzes the formation of acetyl phosphate from acetate and ATP. Can also catalyze the reverse reaction.</text>
</comment>
<evidence type="ECO:0000256" key="7">
    <source>
        <dbReference type="RuleBase" id="RU003835"/>
    </source>
</evidence>
<feature type="active site" description="Proton donor/acceptor" evidence="6">
    <location>
        <position position="156"/>
    </location>
</feature>
<feature type="binding site" evidence="6">
    <location>
        <position position="388"/>
    </location>
    <ligand>
        <name>Mg(2+)</name>
        <dbReference type="ChEBI" id="CHEBI:18420"/>
    </ligand>
</feature>
<keyword evidence="6" id="KW-0963">Cytoplasm</keyword>
<feature type="site" description="Transition state stabilizer" evidence="6">
    <location>
        <position position="187"/>
    </location>
</feature>
<evidence type="ECO:0000256" key="5">
    <source>
        <dbReference type="ARBA" id="ARBA00022840"/>
    </source>
</evidence>
<dbReference type="PANTHER" id="PTHR21060">
    <property type="entry name" value="ACETATE KINASE"/>
    <property type="match status" value="1"/>
</dbReference>
<dbReference type="HAMAP" id="MF_00020">
    <property type="entry name" value="Acetate_kinase"/>
    <property type="match status" value="1"/>
</dbReference>
<comment type="subcellular location">
    <subcellularLocation>
        <location evidence="6">Cytoplasm</location>
    </subcellularLocation>
</comment>
<comment type="similarity">
    <text evidence="1 6 7">Belongs to the acetokinase family.</text>
</comment>
<keyword evidence="2 6" id="KW-0808">Transferase</keyword>
<evidence type="ECO:0000256" key="2">
    <source>
        <dbReference type="ARBA" id="ARBA00022679"/>
    </source>
</evidence>
<dbReference type="PROSITE" id="PS01076">
    <property type="entry name" value="ACETATE_KINASE_2"/>
    <property type="match status" value="1"/>
</dbReference>
<keyword evidence="6" id="KW-0460">Magnesium</keyword>
<dbReference type="PROSITE" id="PS01075">
    <property type="entry name" value="ACETATE_KINASE_1"/>
    <property type="match status" value="1"/>
</dbReference>
<evidence type="ECO:0000256" key="4">
    <source>
        <dbReference type="ARBA" id="ARBA00022777"/>
    </source>
</evidence>
<keyword evidence="9" id="KW-1185">Reference proteome</keyword>
<keyword evidence="6" id="KW-0479">Metal-binding</keyword>
<accession>A0A059G1G2</accession>
<dbReference type="EC" id="2.7.2.1" evidence="6"/>
<dbReference type="InterPro" id="IPR004372">
    <property type="entry name" value="Ac/propionate_kinase"/>
</dbReference>